<feature type="domain" description="Topoisomerase 6 subunit A/Spo11 TOPRIM" evidence="13">
    <location>
        <begin position="390"/>
        <end position="545"/>
    </location>
</feature>
<evidence type="ECO:0000256" key="2">
    <source>
        <dbReference type="ARBA" id="ARBA00001946"/>
    </source>
</evidence>
<feature type="region of interest" description="Disordered" evidence="11">
    <location>
        <begin position="147"/>
        <end position="196"/>
    </location>
</feature>
<evidence type="ECO:0000256" key="5">
    <source>
        <dbReference type="ARBA" id="ARBA00022723"/>
    </source>
</evidence>
<feature type="compositionally biased region" description="Low complexity" evidence="11">
    <location>
        <begin position="62"/>
        <end position="72"/>
    </location>
</feature>
<reference evidence="14 15" key="1">
    <citation type="submission" date="2018-11" db="EMBL/GenBank/DDBJ databases">
        <title>Genome sequence of Apiotrichum porosum DSM 27194.</title>
        <authorList>
            <person name="Aliyu H."/>
            <person name="Gorte O."/>
            <person name="Ochsenreither K."/>
        </authorList>
    </citation>
    <scope>NUCLEOTIDE SEQUENCE [LARGE SCALE GENOMIC DNA]</scope>
    <source>
        <strain evidence="14 15">DSM 27194</strain>
    </source>
</reference>
<proteinExistence type="inferred from homology"/>
<comment type="catalytic activity">
    <reaction evidence="1 10">
        <text>ATP-dependent breakage, passage and rejoining of double-stranded DNA.</text>
        <dbReference type="EC" id="5.6.2.2"/>
    </reaction>
</comment>
<dbReference type="GO" id="GO:0003677">
    <property type="term" value="F:DNA binding"/>
    <property type="evidence" value="ECO:0007669"/>
    <property type="project" value="UniProtKB-UniRule"/>
</dbReference>
<keyword evidence="6" id="KW-0460">Magnesium</keyword>
<dbReference type="PRINTS" id="PR01550">
    <property type="entry name" value="TOP6AFAMILY"/>
</dbReference>
<evidence type="ECO:0000256" key="11">
    <source>
        <dbReference type="SAM" id="MobiDB-lite"/>
    </source>
</evidence>
<evidence type="ECO:0000256" key="10">
    <source>
        <dbReference type="PROSITE-ProRule" id="PRU01385"/>
    </source>
</evidence>
<evidence type="ECO:0000313" key="14">
    <source>
        <dbReference type="EMBL" id="RSH79717.1"/>
    </source>
</evidence>
<protein>
    <recommendedName>
        <fullName evidence="4">DNA topoisomerase (ATP-hydrolyzing)</fullName>
        <ecNumber evidence="4">5.6.2.2</ecNumber>
    </recommendedName>
</protein>
<dbReference type="Pfam" id="PF04406">
    <property type="entry name" value="TP6A_N"/>
    <property type="match status" value="1"/>
</dbReference>
<dbReference type="PANTHER" id="PTHR10848:SF0">
    <property type="entry name" value="MEIOTIC RECOMBINATION PROTEIN SPO11"/>
    <property type="match status" value="1"/>
</dbReference>
<dbReference type="SUPFAM" id="SSF56726">
    <property type="entry name" value="DNA topoisomerase IV, alpha subunit"/>
    <property type="match status" value="1"/>
</dbReference>
<evidence type="ECO:0000256" key="1">
    <source>
        <dbReference type="ARBA" id="ARBA00000185"/>
    </source>
</evidence>
<keyword evidence="15" id="KW-1185">Reference proteome</keyword>
<dbReference type="GO" id="GO:0000228">
    <property type="term" value="C:nuclear chromosome"/>
    <property type="evidence" value="ECO:0007669"/>
    <property type="project" value="TreeGrafter"/>
</dbReference>
<dbReference type="InterPro" id="IPR002815">
    <property type="entry name" value="Spo11/TopoVI_A"/>
</dbReference>
<dbReference type="GO" id="GO:0046872">
    <property type="term" value="F:metal ion binding"/>
    <property type="evidence" value="ECO:0007669"/>
    <property type="project" value="UniProtKB-KW"/>
</dbReference>
<keyword evidence="9 10" id="KW-0413">Isomerase</keyword>
<dbReference type="Gene3D" id="3.40.1360.10">
    <property type="match status" value="1"/>
</dbReference>
<dbReference type="GO" id="GO:0003918">
    <property type="term" value="F:DNA topoisomerase type II (double strand cut, ATP-hydrolyzing) activity"/>
    <property type="evidence" value="ECO:0007669"/>
    <property type="project" value="UniProtKB-UniRule"/>
</dbReference>
<evidence type="ECO:0000256" key="6">
    <source>
        <dbReference type="ARBA" id="ARBA00022842"/>
    </source>
</evidence>
<dbReference type="Proteomes" id="UP000279236">
    <property type="component" value="Unassembled WGS sequence"/>
</dbReference>
<dbReference type="RefSeq" id="XP_028474826.1">
    <property type="nucleotide sequence ID" value="XM_028624658.1"/>
</dbReference>
<dbReference type="EMBL" id="RSCE01000009">
    <property type="protein sequence ID" value="RSH79717.1"/>
    <property type="molecule type" value="Genomic_DNA"/>
</dbReference>
<evidence type="ECO:0000256" key="3">
    <source>
        <dbReference type="ARBA" id="ARBA00006559"/>
    </source>
</evidence>
<dbReference type="PROSITE" id="PS52041">
    <property type="entry name" value="TOPO_IIB"/>
    <property type="match status" value="1"/>
</dbReference>
<dbReference type="Pfam" id="PF21180">
    <property type="entry name" value="TOP6A-Spo11_Toprim"/>
    <property type="match status" value="1"/>
</dbReference>
<dbReference type="GO" id="GO:0000706">
    <property type="term" value="P:meiotic DNA double-strand break processing"/>
    <property type="evidence" value="ECO:0007669"/>
    <property type="project" value="TreeGrafter"/>
</dbReference>
<organism evidence="14 15">
    <name type="scientific">Apiotrichum porosum</name>
    <dbReference type="NCBI Taxonomy" id="105984"/>
    <lineage>
        <taxon>Eukaryota</taxon>
        <taxon>Fungi</taxon>
        <taxon>Dikarya</taxon>
        <taxon>Basidiomycota</taxon>
        <taxon>Agaricomycotina</taxon>
        <taxon>Tremellomycetes</taxon>
        <taxon>Trichosporonales</taxon>
        <taxon>Trichosporonaceae</taxon>
        <taxon>Apiotrichum</taxon>
    </lineage>
</organism>
<dbReference type="STRING" id="105984.A0A427XLY3"/>
<dbReference type="InterPro" id="IPR036388">
    <property type="entry name" value="WH-like_DNA-bd_sf"/>
</dbReference>
<dbReference type="EC" id="5.6.2.2" evidence="4"/>
<gene>
    <name evidence="14" type="primary">SPO11_6</name>
    <name evidence="14" type="ORF">EHS24_009369</name>
</gene>
<evidence type="ECO:0000259" key="13">
    <source>
        <dbReference type="Pfam" id="PF21180"/>
    </source>
</evidence>
<dbReference type="GO" id="GO:0042138">
    <property type="term" value="P:meiotic DNA double-strand break formation"/>
    <property type="evidence" value="ECO:0007669"/>
    <property type="project" value="TreeGrafter"/>
</dbReference>
<feature type="domain" description="Spo11/DNA topoisomerase VI subunit A N-terminal" evidence="12">
    <location>
        <begin position="279"/>
        <end position="339"/>
    </location>
</feature>
<feature type="compositionally biased region" description="Basic and acidic residues" evidence="11">
    <location>
        <begin position="175"/>
        <end position="184"/>
    </location>
</feature>
<dbReference type="GeneID" id="39593912"/>
<keyword evidence="7 10" id="KW-0799">Topoisomerase</keyword>
<comment type="cofactor">
    <cofactor evidence="2">
        <name>Mg(2+)</name>
        <dbReference type="ChEBI" id="CHEBI:18420"/>
    </cofactor>
</comment>
<accession>A0A427XLY3</accession>
<dbReference type="InterPro" id="IPR036078">
    <property type="entry name" value="Spo11/TopoVI_A_sf"/>
</dbReference>
<evidence type="ECO:0000259" key="12">
    <source>
        <dbReference type="Pfam" id="PF04406"/>
    </source>
</evidence>
<name>A0A427XLY3_9TREE</name>
<dbReference type="Gene3D" id="1.10.10.10">
    <property type="entry name" value="Winged helix-like DNA-binding domain superfamily/Winged helix DNA-binding domain"/>
    <property type="match status" value="1"/>
</dbReference>
<dbReference type="AlphaFoldDB" id="A0A427XLY3"/>
<evidence type="ECO:0000256" key="8">
    <source>
        <dbReference type="ARBA" id="ARBA00023125"/>
    </source>
</evidence>
<feature type="compositionally biased region" description="Acidic residues" evidence="11">
    <location>
        <begin position="185"/>
        <end position="196"/>
    </location>
</feature>
<feature type="active site" description="O-(5'-phospho-DNA)-tyrosine intermediate" evidence="10">
    <location>
        <position position="307"/>
    </location>
</feature>
<evidence type="ECO:0000313" key="15">
    <source>
        <dbReference type="Proteomes" id="UP000279236"/>
    </source>
</evidence>
<comment type="caution">
    <text evidence="14">The sequence shown here is derived from an EMBL/GenBank/DDBJ whole genome shotgun (WGS) entry which is preliminary data.</text>
</comment>
<dbReference type="PANTHER" id="PTHR10848">
    <property type="entry name" value="MEIOTIC RECOMBINATION PROTEIN SPO11"/>
    <property type="match status" value="1"/>
</dbReference>
<keyword evidence="5" id="KW-0479">Metal-binding</keyword>
<dbReference type="GO" id="GO:0005524">
    <property type="term" value="F:ATP binding"/>
    <property type="evidence" value="ECO:0007669"/>
    <property type="project" value="InterPro"/>
</dbReference>
<dbReference type="CDD" id="cd00223">
    <property type="entry name" value="TOPRIM_TopoIIB_SPO"/>
    <property type="match status" value="1"/>
</dbReference>
<evidence type="ECO:0000256" key="9">
    <source>
        <dbReference type="ARBA" id="ARBA00023235"/>
    </source>
</evidence>
<feature type="region of interest" description="Disordered" evidence="11">
    <location>
        <begin position="1"/>
        <end position="86"/>
    </location>
</feature>
<dbReference type="InterPro" id="IPR013049">
    <property type="entry name" value="Spo11/TopoVI_A_N"/>
</dbReference>
<keyword evidence="8 10" id="KW-0238">DNA-binding</keyword>
<evidence type="ECO:0000256" key="7">
    <source>
        <dbReference type="ARBA" id="ARBA00023029"/>
    </source>
</evidence>
<feature type="region of interest" description="Disordered" evidence="11">
    <location>
        <begin position="99"/>
        <end position="122"/>
    </location>
</feature>
<dbReference type="InterPro" id="IPR034136">
    <property type="entry name" value="TOPRIM_Topo6A/Spo11"/>
</dbReference>
<dbReference type="GO" id="GO:0007131">
    <property type="term" value="P:reciprocal meiotic recombination"/>
    <property type="evidence" value="ECO:0007669"/>
    <property type="project" value="TreeGrafter"/>
</dbReference>
<evidence type="ECO:0000256" key="4">
    <source>
        <dbReference type="ARBA" id="ARBA00012895"/>
    </source>
</evidence>
<sequence length="582" mass="64539">MSSPPHFPISFTPPHTPFSSHPLLTSLIGEKRKRTPPADSVDSGDERGDDGSNELNDDGFVSEPSQVSSASSDEIQPVSLPERSYSPPAWLLEDLKLASRLPSSPSPSSSMENVPSQATAEEECLYQKESWVSGTHEDYPWEKTVPVVHEPPPSPLSTPRSILPPHNPSYLGSHAGDEESRQDVEDSMDEDFQGDTEDDTEYVVRTFLESVLTSFLRQLKRSVAQLEKIRAERCKKLSASDLFSVGIKFALINRENGKHQTITFPDKPGKQPVQPALVRMSRVLYIASVMYQTVLEGGLVTKRDIFYRNVLLFGKQRVVDKIVDDLICTAGLKRQDFRVCATSKGLIASNALVIVLNTGEELPLFATSSTLIPQEERIASIEAPDGLEWVLLVEKDSLTGAGILHDKRLGPGAIITGKGYPDLSTLQLLRRLADTFPETHIYALVDADPHGIDILSVYTFGSRANAFSEDHIGLPLGDRLEWIGVKATEWSKVGRYEDLLPLGEREIAFATKMCTARPDMPQEWRRELAHMLHVHRKAEIQILCGTAPNTDELERCLSGSKIEESPSNRLVEYIVERIAGHS</sequence>
<comment type="similarity">
    <text evidence="3 10">Belongs to the TOP6A family.</text>
</comment>
<dbReference type="OrthoDB" id="5377392at2759"/>